<evidence type="ECO:0000313" key="4">
    <source>
        <dbReference type="Proteomes" id="UP001149140"/>
    </source>
</evidence>
<dbReference type="Proteomes" id="UP001149140">
    <property type="component" value="Unassembled WGS sequence"/>
</dbReference>
<dbReference type="Gene3D" id="3.20.20.140">
    <property type="entry name" value="Metal-dependent hydrolases"/>
    <property type="match status" value="1"/>
</dbReference>
<keyword evidence="4" id="KW-1185">Reference proteome</keyword>
<evidence type="ECO:0000313" key="3">
    <source>
        <dbReference type="EMBL" id="MDA0159235.1"/>
    </source>
</evidence>
<reference evidence="3" key="1">
    <citation type="submission" date="2022-10" db="EMBL/GenBank/DDBJ databases">
        <title>The WGS of Solirubrobacter ginsenosidimutans DSM 21036.</title>
        <authorList>
            <person name="Jiang Z."/>
        </authorList>
    </citation>
    <scope>NUCLEOTIDE SEQUENCE</scope>
    <source>
        <strain evidence="3">DSM 21036</strain>
    </source>
</reference>
<dbReference type="GO" id="GO:0016787">
    <property type="term" value="F:hydrolase activity"/>
    <property type="evidence" value="ECO:0007669"/>
    <property type="project" value="InterPro"/>
</dbReference>
<comment type="caution">
    <text evidence="3">The sequence shown here is derived from an EMBL/GenBank/DDBJ whole genome shotgun (WGS) entry which is preliminary data.</text>
</comment>
<feature type="domain" description="Amidohydrolase-related" evidence="2">
    <location>
        <begin position="3"/>
        <end position="287"/>
    </location>
</feature>
<dbReference type="Pfam" id="PF04909">
    <property type="entry name" value="Amidohydro_2"/>
    <property type="match status" value="1"/>
</dbReference>
<proteinExistence type="predicted"/>
<dbReference type="RefSeq" id="WP_270037912.1">
    <property type="nucleotide sequence ID" value="NZ_JAPDOD010000002.1"/>
</dbReference>
<dbReference type="CDD" id="cd01292">
    <property type="entry name" value="metallo-dependent_hydrolases"/>
    <property type="match status" value="1"/>
</dbReference>
<protein>
    <submittedName>
        <fullName evidence="3">Amidohydrolase family protein</fullName>
    </submittedName>
</protein>
<accession>A0A9X3MN89</accession>
<dbReference type="AlphaFoldDB" id="A0A9X3MN89"/>
<organism evidence="3 4">
    <name type="scientific">Solirubrobacter ginsenosidimutans</name>
    <dbReference type="NCBI Taxonomy" id="490573"/>
    <lineage>
        <taxon>Bacteria</taxon>
        <taxon>Bacillati</taxon>
        <taxon>Actinomycetota</taxon>
        <taxon>Thermoleophilia</taxon>
        <taxon>Solirubrobacterales</taxon>
        <taxon>Solirubrobacteraceae</taxon>
        <taxon>Solirubrobacter</taxon>
    </lineage>
</organism>
<dbReference type="GO" id="GO:0019748">
    <property type="term" value="P:secondary metabolic process"/>
    <property type="evidence" value="ECO:0007669"/>
    <property type="project" value="TreeGrafter"/>
</dbReference>
<sequence length="294" mass="32090">MIVDAHAHAFPTEASGHEWQRLLGVDEPRRTGEIGELAEIVTEAGIDRTVVLLNVRAGERFAELQAAGAPDAREQVREQLFALNRWGCRLGREDARFLPFIGVNVRFLSPAELVEEIDRGVAEGARGVKIIPPSMRVYADDPLLRPVVQRCCELGLPLLSQSGSGGGDPPAPGADHYGRPGRWDAVLREFADLKLILAHLGHGYEEDIVRLCASHEHVYTDTSMRLSRLGQPGQPTEAELVALIRRIGAERVLLGTNYPFVSPAAYVARLGELPFTDAERALVGGENFVRAVGV</sequence>
<dbReference type="EMBL" id="JAPDOD010000002">
    <property type="protein sequence ID" value="MDA0159235.1"/>
    <property type="molecule type" value="Genomic_DNA"/>
</dbReference>
<gene>
    <name evidence="3" type="ORF">OM076_03070</name>
</gene>
<dbReference type="GO" id="GO:0016831">
    <property type="term" value="F:carboxy-lyase activity"/>
    <property type="evidence" value="ECO:0007669"/>
    <property type="project" value="InterPro"/>
</dbReference>
<dbReference type="InterPro" id="IPR006680">
    <property type="entry name" value="Amidohydro-rel"/>
</dbReference>
<dbReference type="SUPFAM" id="SSF51556">
    <property type="entry name" value="Metallo-dependent hydrolases"/>
    <property type="match status" value="1"/>
</dbReference>
<keyword evidence="1" id="KW-0456">Lyase</keyword>
<evidence type="ECO:0000256" key="1">
    <source>
        <dbReference type="ARBA" id="ARBA00023239"/>
    </source>
</evidence>
<name>A0A9X3MN89_9ACTN</name>
<dbReference type="GO" id="GO:0005737">
    <property type="term" value="C:cytoplasm"/>
    <property type="evidence" value="ECO:0007669"/>
    <property type="project" value="TreeGrafter"/>
</dbReference>
<dbReference type="PANTHER" id="PTHR21240:SF28">
    <property type="entry name" value="ISO-OROTATE DECARBOXYLASE (EUROFUNG)"/>
    <property type="match status" value="1"/>
</dbReference>
<dbReference type="InterPro" id="IPR032466">
    <property type="entry name" value="Metal_Hydrolase"/>
</dbReference>
<evidence type="ECO:0000259" key="2">
    <source>
        <dbReference type="Pfam" id="PF04909"/>
    </source>
</evidence>
<dbReference type="PANTHER" id="PTHR21240">
    <property type="entry name" value="2-AMINO-3-CARBOXYLMUCONATE-6-SEMIALDEHYDE DECARBOXYLASE"/>
    <property type="match status" value="1"/>
</dbReference>
<dbReference type="InterPro" id="IPR032465">
    <property type="entry name" value="ACMSD"/>
</dbReference>